<evidence type="ECO:0000313" key="3">
    <source>
        <dbReference type="Proteomes" id="UP001054252"/>
    </source>
</evidence>
<feature type="region of interest" description="Disordered" evidence="1">
    <location>
        <begin position="156"/>
        <end position="183"/>
    </location>
</feature>
<proteinExistence type="predicted"/>
<name>A0AAV5M9B4_9ROSI</name>
<dbReference type="AlphaFoldDB" id="A0AAV5M9B4"/>
<comment type="caution">
    <text evidence="2">The sequence shown here is derived from an EMBL/GenBank/DDBJ whole genome shotgun (WGS) entry which is preliminary data.</text>
</comment>
<feature type="compositionally biased region" description="Basic and acidic residues" evidence="1">
    <location>
        <begin position="158"/>
        <end position="183"/>
    </location>
</feature>
<accession>A0AAV5M9B4</accession>
<organism evidence="2 3">
    <name type="scientific">Rubroshorea leprosula</name>
    <dbReference type="NCBI Taxonomy" id="152421"/>
    <lineage>
        <taxon>Eukaryota</taxon>
        <taxon>Viridiplantae</taxon>
        <taxon>Streptophyta</taxon>
        <taxon>Embryophyta</taxon>
        <taxon>Tracheophyta</taxon>
        <taxon>Spermatophyta</taxon>
        <taxon>Magnoliopsida</taxon>
        <taxon>eudicotyledons</taxon>
        <taxon>Gunneridae</taxon>
        <taxon>Pentapetalae</taxon>
        <taxon>rosids</taxon>
        <taxon>malvids</taxon>
        <taxon>Malvales</taxon>
        <taxon>Dipterocarpaceae</taxon>
        <taxon>Rubroshorea</taxon>
    </lineage>
</organism>
<gene>
    <name evidence="2" type="ORF">SLEP1_g53419</name>
</gene>
<reference evidence="2 3" key="1">
    <citation type="journal article" date="2021" name="Commun. Biol.">
        <title>The genome of Shorea leprosula (Dipterocarpaceae) highlights the ecological relevance of drought in aseasonal tropical rainforests.</title>
        <authorList>
            <person name="Ng K.K.S."/>
            <person name="Kobayashi M.J."/>
            <person name="Fawcett J.A."/>
            <person name="Hatakeyama M."/>
            <person name="Paape T."/>
            <person name="Ng C.H."/>
            <person name="Ang C.C."/>
            <person name="Tnah L.H."/>
            <person name="Lee C.T."/>
            <person name="Nishiyama T."/>
            <person name="Sese J."/>
            <person name="O'Brien M.J."/>
            <person name="Copetti D."/>
            <person name="Mohd Noor M.I."/>
            <person name="Ong R.C."/>
            <person name="Putra M."/>
            <person name="Sireger I.Z."/>
            <person name="Indrioko S."/>
            <person name="Kosugi Y."/>
            <person name="Izuno A."/>
            <person name="Isagi Y."/>
            <person name="Lee S.L."/>
            <person name="Shimizu K.K."/>
        </authorList>
    </citation>
    <scope>NUCLEOTIDE SEQUENCE [LARGE SCALE GENOMIC DNA]</scope>
    <source>
        <strain evidence="2">214</strain>
    </source>
</reference>
<keyword evidence="3" id="KW-1185">Reference proteome</keyword>
<protein>
    <submittedName>
        <fullName evidence="2">Uncharacterized protein</fullName>
    </submittedName>
</protein>
<dbReference type="Proteomes" id="UP001054252">
    <property type="component" value="Unassembled WGS sequence"/>
</dbReference>
<evidence type="ECO:0000256" key="1">
    <source>
        <dbReference type="SAM" id="MobiDB-lite"/>
    </source>
</evidence>
<dbReference type="EMBL" id="BPVZ01000208">
    <property type="protein sequence ID" value="GKV46435.1"/>
    <property type="molecule type" value="Genomic_DNA"/>
</dbReference>
<sequence>MTNNLFSLRYDFMPSFKSESDHEEYWSKGSNYVVGLQDDNNGTIRDIADDGEEDVGDNLRQSAEDRRQVTNSTYEEKGQRQIQVEQSRKSKILEFTPSKCDSMAGGSVEDNGIVNCNRILKEHTNQKTTVDLWNFAKRIGVVAEDEKAIIWDLEEMETIDRKETESEGSKRESRDKKVSAADP</sequence>
<evidence type="ECO:0000313" key="2">
    <source>
        <dbReference type="EMBL" id="GKV46435.1"/>
    </source>
</evidence>